<dbReference type="PANTHER" id="PTHR12951:SF1">
    <property type="entry name" value="PROTEIN UNC-119 HOMOLOG"/>
    <property type="match status" value="1"/>
</dbReference>
<organism evidence="4 5">
    <name type="scientific">Aureococcus anophagefferens</name>
    <name type="common">Harmful bloom alga</name>
    <dbReference type="NCBI Taxonomy" id="44056"/>
    <lineage>
        <taxon>Eukaryota</taxon>
        <taxon>Sar</taxon>
        <taxon>Stramenopiles</taxon>
        <taxon>Ochrophyta</taxon>
        <taxon>Pelagophyceae</taxon>
        <taxon>Pelagomonadales</taxon>
        <taxon>Pelagomonadaceae</taxon>
        <taxon>Aureococcus</taxon>
    </lineage>
</organism>
<evidence type="ECO:0000259" key="3">
    <source>
        <dbReference type="Pfam" id="PF05351"/>
    </source>
</evidence>
<comment type="caution">
    <text evidence="4">The sequence shown here is derived from an EMBL/GenBank/DDBJ whole genome shotgun (WGS) entry which is preliminary data.</text>
</comment>
<evidence type="ECO:0000313" key="5">
    <source>
        <dbReference type="Proteomes" id="UP001363151"/>
    </source>
</evidence>
<name>A0ABR1G9Y1_AURAN</name>
<feature type="domain" description="GMP phosphodiesterase delta subunit" evidence="3">
    <location>
        <begin position="23"/>
        <end position="96"/>
    </location>
</feature>
<evidence type="ECO:0000313" key="4">
    <source>
        <dbReference type="EMBL" id="KAK7250071.1"/>
    </source>
</evidence>
<reference evidence="4 5" key="1">
    <citation type="submission" date="2024-03" db="EMBL/GenBank/DDBJ databases">
        <title>Aureococcus anophagefferens CCMP1851 and Kratosvirus quantuckense: Draft genome of a second virus-susceptible host strain in the model system.</title>
        <authorList>
            <person name="Chase E."/>
            <person name="Truchon A.R."/>
            <person name="Schepens W."/>
            <person name="Wilhelm S.W."/>
        </authorList>
    </citation>
    <scope>NUCLEOTIDE SEQUENCE [LARGE SCALE GENOMIC DNA]</scope>
    <source>
        <strain evidence="4 5">CCMP1851</strain>
    </source>
</reference>
<gene>
    <name evidence="4" type="primary">UNC119</name>
    <name evidence="4" type="ORF">SO694_00006153</name>
</gene>
<keyword evidence="1" id="KW-0813">Transport</keyword>
<evidence type="ECO:0000256" key="1">
    <source>
        <dbReference type="ARBA" id="ARBA00022448"/>
    </source>
</evidence>
<proteinExistence type="predicted"/>
<sequence length="143" mass="15541">MATPKEVLRHEAPTKNFLCPLSANEYGIEFLSFVIQDYDSKLTIFEVSRDRPLPIDFSMHDAMDPDSLRKINYELSEDFLRLPNISTTLVFSGEKASAKAESKGAAGAKAEAKGAKSSGGAGAKAQAKGGGDDELWSKESDYF</sequence>
<protein>
    <submittedName>
        <fullName evidence="4">Lipid binding chaperone</fullName>
    </submittedName>
</protein>
<accession>A0ABR1G9Y1</accession>
<keyword evidence="5" id="KW-1185">Reference proteome</keyword>
<feature type="region of interest" description="Disordered" evidence="2">
    <location>
        <begin position="102"/>
        <end position="143"/>
    </location>
</feature>
<dbReference type="InterPro" id="IPR008015">
    <property type="entry name" value="PDED_dom"/>
</dbReference>
<dbReference type="InterPro" id="IPR037036">
    <property type="entry name" value="PDED_dom_sf"/>
</dbReference>
<dbReference type="InterPro" id="IPR051519">
    <property type="entry name" value="PDE6D_unc-119_myristoyl-bd"/>
</dbReference>
<evidence type="ECO:0000256" key="2">
    <source>
        <dbReference type="SAM" id="MobiDB-lite"/>
    </source>
</evidence>
<feature type="compositionally biased region" description="Low complexity" evidence="2">
    <location>
        <begin position="103"/>
        <end position="116"/>
    </location>
</feature>
<dbReference type="EMBL" id="JBBJCI010000038">
    <property type="protein sequence ID" value="KAK7250071.1"/>
    <property type="molecule type" value="Genomic_DNA"/>
</dbReference>
<dbReference type="Proteomes" id="UP001363151">
    <property type="component" value="Unassembled WGS sequence"/>
</dbReference>
<dbReference type="Pfam" id="PF05351">
    <property type="entry name" value="GMP_PDE_delta"/>
    <property type="match status" value="1"/>
</dbReference>
<dbReference type="PANTHER" id="PTHR12951">
    <property type="entry name" value="RETINAL PROTEIN 4"/>
    <property type="match status" value="1"/>
</dbReference>
<dbReference type="Gene3D" id="2.70.50.40">
    <property type="entry name" value="GMP phosphodiesterase, delta subunit"/>
    <property type="match status" value="1"/>
</dbReference>